<feature type="region of interest" description="Disordered" evidence="1">
    <location>
        <begin position="590"/>
        <end position="625"/>
    </location>
</feature>
<dbReference type="EMBL" id="LVLJ01003460">
    <property type="protein sequence ID" value="OAE21361.1"/>
    <property type="molecule type" value="Genomic_DNA"/>
</dbReference>
<dbReference type="Proteomes" id="UP000077202">
    <property type="component" value="Unassembled WGS sequence"/>
</dbReference>
<feature type="region of interest" description="Disordered" evidence="1">
    <location>
        <begin position="202"/>
        <end position="279"/>
    </location>
</feature>
<dbReference type="AlphaFoldDB" id="A0A176VM21"/>
<sequence>MERSEPSLVPEWLKGAGGGGGATHHSQPPIHQGIFRLLLVTHQIFFKWFYLQMVKRLVSLKSWSVVASLVPLQRNVEPIDKVSKFLSYEGVGLFPSRQRSQAHGATAGVNHGDYDSPRYSAASDRTYYSSSRRGGSNSTGASERPLFDRDPYSRAYSSFGRSSGYRGVYDGLDRDRDGSRDRERDWDWERERDRDFRDRERDRALGFGGGDDRDRDRDRPDGSNFRRATGPSGRYDQDVPLRRTQSMGSGRALENGEKKAPVDIGTLPTAPPTNSGTLNSSMQKAAFERNFPSLGAQEKQGAVQSSLGYVSVLSPRPSWQSSSPRTERPSSSTPGLSTGVGGPGAVPSSVNVNVGGSGISGEVWSSALAEVPASLTASSTINGVAAGGASVPTMSGVGSTLTTGGAPVLIVPKMAEALSQNPPRVRTPPQYSTESQRLEADVKQSRQLIPMKPSLPKNMGPREKIKPKVVRAVDVIAPQPIKLSQPLSTSQLVSSPYRPPAPPRPEPLKAPQGKLLVRKTSKEAVAAALPPTSSLKIESLVTSSSLVSPVSGSVAGISGVATGSSIPVILAPVPVRKQKQLLDRRAVPIPPISVTAGSDGGSGPRSKEGGSASEDKRPAIPAQNRSDFFNALRKKAAGVGTVGGIAEKNETGSQLKNEGVNGKGIELEDEVGHYSGEGIENPVYKMKENGMAVSATSKSTSSDLDTYGLPEEKERIPSNGTIGGGIEGNSEQSTAPSSPVVPAKRATATEEEEAAFLRSLGWEESAEESGEGLTEEEINSFYQERLRSMSISPSLPMARNHRLRDFQVEMHVGSIGSISSGISTSDSESDDDLHVRRRRRILEEDPVPPSVCGALGMWVALSAH</sequence>
<keyword evidence="3" id="KW-1185">Reference proteome</keyword>
<feature type="compositionally biased region" description="Low complexity" evidence="1">
    <location>
        <begin position="314"/>
        <end position="334"/>
    </location>
</feature>
<feature type="compositionally biased region" description="Polar residues" evidence="1">
    <location>
        <begin position="694"/>
        <end position="704"/>
    </location>
</feature>
<dbReference type="PANTHER" id="PTHR34112">
    <property type="entry name" value="C-JUN-AMINO-TERMINAL KINASE-INTERACTING PROTEIN"/>
    <property type="match status" value="1"/>
</dbReference>
<name>A0A176VM21_MARPO</name>
<reference evidence="2" key="1">
    <citation type="submission" date="2016-03" db="EMBL/GenBank/DDBJ databases">
        <title>Mechanisms controlling the formation of the plant cell surface in tip-growing cells are functionally conserved among land plants.</title>
        <authorList>
            <person name="Honkanen S."/>
            <person name="Jones V.A."/>
            <person name="Morieri G."/>
            <person name="Champion C."/>
            <person name="Hetherington A.J."/>
            <person name="Kelly S."/>
            <person name="Saint-Marcoux D."/>
            <person name="Proust H."/>
            <person name="Prescott H."/>
            <person name="Dolan L."/>
        </authorList>
    </citation>
    <scope>NUCLEOTIDE SEQUENCE [LARGE SCALE GENOMIC DNA]</scope>
    <source>
        <tissue evidence="2">Whole gametophyte</tissue>
    </source>
</reference>
<accession>A0A176VM21</accession>
<feature type="region of interest" description="Disordered" evidence="1">
    <location>
        <begin position="694"/>
        <end position="752"/>
    </location>
</feature>
<evidence type="ECO:0000256" key="1">
    <source>
        <dbReference type="SAM" id="MobiDB-lite"/>
    </source>
</evidence>
<feature type="region of interest" description="Disordered" evidence="1">
    <location>
        <begin position="314"/>
        <end position="348"/>
    </location>
</feature>
<feature type="compositionally biased region" description="Low complexity" evidence="1">
    <location>
        <begin position="119"/>
        <end position="142"/>
    </location>
</feature>
<feature type="compositionally biased region" description="Basic and acidic residues" evidence="1">
    <location>
        <begin position="605"/>
        <end position="618"/>
    </location>
</feature>
<comment type="caution">
    <text evidence="2">The sequence shown here is derived from an EMBL/GenBank/DDBJ whole genome shotgun (WGS) entry which is preliminary data.</text>
</comment>
<organism evidence="2 3">
    <name type="scientific">Marchantia polymorpha subsp. ruderalis</name>
    <dbReference type="NCBI Taxonomy" id="1480154"/>
    <lineage>
        <taxon>Eukaryota</taxon>
        <taxon>Viridiplantae</taxon>
        <taxon>Streptophyta</taxon>
        <taxon>Embryophyta</taxon>
        <taxon>Marchantiophyta</taxon>
        <taxon>Marchantiopsida</taxon>
        <taxon>Marchantiidae</taxon>
        <taxon>Marchantiales</taxon>
        <taxon>Marchantiaceae</taxon>
        <taxon>Marchantia</taxon>
    </lineage>
</organism>
<dbReference type="PANTHER" id="PTHR34112:SF13">
    <property type="entry name" value="OS04G0448200 PROTEIN"/>
    <property type="match status" value="1"/>
</dbReference>
<feature type="compositionally biased region" description="Basic and acidic residues" evidence="1">
    <location>
        <begin position="202"/>
        <end position="221"/>
    </location>
</feature>
<evidence type="ECO:0000313" key="3">
    <source>
        <dbReference type="Proteomes" id="UP000077202"/>
    </source>
</evidence>
<proteinExistence type="predicted"/>
<protein>
    <submittedName>
        <fullName evidence="2">Uncharacterized protein</fullName>
    </submittedName>
</protein>
<gene>
    <name evidence="2" type="ORF">AXG93_891s1090</name>
</gene>
<feature type="region of interest" description="Disordered" evidence="1">
    <location>
        <begin position="99"/>
        <end position="149"/>
    </location>
</feature>
<evidence type="ECO:0000313" key="2">
    <source>
        <dbReference type="EMBL" id="OAE21361.1"/>
    </source>
</evidence>
<feature type="region of interest" description="Disordered" evidence="1">
    <location>
        <begin position="487"/>
        <end position="510"/>
    </location>
</feature>